<reference evidence="2" key="1">
    <citation type="submission" date="2016-03" db="EMBL/GenBank/DDBJ databases">
        <authorList>
            <person name="Devillers H."/>
        </authorList>
    </citation>
    <scope>NUCLEOTIDE SEQUENCE [LARGE SCALE GENOMIC DNA]</scope>
</reference>
<name>A0A1G4M932_LACFM</name>
<evidence type="ECO:0000313" key="1">
    <source>
        <dbReference type="EMBL" id="SCW00250.1"/>
    </source>
</evidence>
<dbReference type="Proteomes" id="UP000190831">
    <property type="component" value="Chromosome B"/>
</dbReference>
<dbReference type="AlphaFoldDB" id="A0A1G4M932"/>
<evidence type="ECO:0000313" key="2">
    <source>
        <dbReference type="Proteomes" id="UP000190831"/>
    </source>
</evidence>
<accession>A0A1G4M932</accession>
<sequence>MKYFKGFYRCVIRFGFMDKVKIDNKLVASILEEVGIQDPEYFYSATGTPPIMPLNVFPREHIRGKKKFTSFELKTDFFTKALPGILTEKVRSFIVERYFVPLHSIQTVQSSLVAIECNERIMYVGSDIEI</sequence>
<proteinExistence type="predicted"/>
<keyword evidence="2" id="KW-1185">Reference proteome</keyword>
<protein>
    <submittedName>
        <fullName evidence="1">LAFE_0B12750g1_1</fullName>
    </submittedName>
</protein>
<gene>
    <name evidence="1" type="ORF">LAFE_0B12750G</name>
</gene>
<organism evidence="1 2">
    <name type="scientific">Lachancea fermentati</name>
    <name type="common">Zygosaccharomyces fermentati</name>
    <dbReference type="NCBI Taxonomy" id="4955"/>
    <lineage>
        <taxon>Eukaryota</taxon>
        <taxon>Fungi</taxon>
        <taxon>Dikarya</taxon>
        <taxon>Ascomycota</taxon>
        <taxon>Saccharomycotina</taxon>
        <taxon>Saccharomycetes</taxon>
        <taxon>Saccharomycetales</taxon>
        <taxon>Saccharomycetaceae</taxon>
        <taxon>Lachancea</taxon>
    </lineage>
</organism>
<dbReference type="EMBL" id="LT598489">
    <property type="protein sequence ID" value="SCW00250.1"/>
    <property type="molecule type" value="Genomic_DNA"/>
</dbReference>